<feature type="chain" id="PRO_5040347689" description="Zincin" evidence="9">
    <location>
        <begin position="21"/>
        <end position="767"/>
    </location>
</feature>
<feature type="region of interest" description="Disordered" evidence="8">
    <location>
        <begin position="160"/>
        <end position="179"/>
    </location>
</feature>
<dbReference type="InterPro" id="IPR008753">
    <property type="entry name" value="Peptidase_M13_N"/>
</dbReference>
<dbReference type="Proteomes" id="UP000827284">
    <property type="component" value="Unassembled WGS sequence"/>
</dbReference>
<evidence type="ECO:0000313" key="13">
    <source>
        <dbReference type="Proteomes" id="UP000827284"/>
    </source>
</evidence>
<feature type="domain" description="Peptidase M13 N-terminal" evidence="11">
    <location>
        <begin position="53"/>
        <end position="489"/>
    </location>
</feature>
<dbReference type="PANTHER" id="PTHR11733:SF167">
    <property type="entry name" value="FI17812P1-RELATED"/>
    <property type="match status" value="1"/>
</dbReference>
<keyword evidence="4" id="KW-0479">Metal-binding</keyword>
<keyword evidence="3" id="KW-0645">Protease</keyword>
<reference evidence="12" key="2">
    <citation type="journal article" date="2022" name="Microbiol. Resour. Announc.">
        <title>Whole-Genome Sequence of Entomortierella parvispora E1425, a Mucoromycotan Fungus Associated with Burkholderiaceae-Related Endosymbiotic Bacteria.</title>
        <authorList>
            <person name="Herlambang A."/>
            <person name="Guo Y."/>
            <person name="Takashima Y."/>
            <person name="Narisawa K."/>
            <person name="Ohta H."/>
            <person name="Nishizawa T."/>
        </authorList>
    </citation>
    <scope>NUCLEOTIDE SEQUENCE</scope>
    <source>
        <strain evidence="12">E1425</strain>
    </source>
</reference>
<keyword evidence="7" id="KW-0482">Metalloprotease</keyword>
<dbReference type="SUPFAM" id="SSF55486">
    <property type="entry name" value="Metalloproteases ('zincins'), catalytic domain"/>
    <property type="match status" value="1"/>
</dbReference>
<dbReference type="AlphaFoldDB" id="A0A9P3H961"/>
<dbReference type="Pfam" id="PF05649">
    <property type="entry name" value="Peptidase_M13_N"/>
    <property type="match status" value="1"/>
</dbReference>
<proteinExistence type="inferred from homology"/>
<evidence type="ECO:0000256" key="7">
    <source>
        <dbReference type="ARBA" id="ARBA00023049"/>
    </source>
</evidence>
<dbReference type="GO" id="GO:0016485">
    <property type="term" value="P:protein processing"/>
    <property type="evidence" value="ECO:0007669"/>
    <property type="project" value="TreeGrafter"/>
</dbReference>
<evidence type="ECO:0000313" key="12">
    <source>
        <dbReference type="EMBL" id="GJJ72078.1"/>
    </source>
</evidence>
<evidence type="ECO:0000256" key="9">
    <source>
        <dbReference type="SAM" id="SignalP"/>
    </source>
</evidence>
<feature type="domain" description="Peptidase M13 C-terminal" evidence="10">
    <location>
        <begin position="552"/>
        <end position="766"/>
    </location>
</feature>
<evidence type="ECO:0000256" key="5">
    <source>
        <dbReference type="ARBA" id="ARBA00022801"/>
    </source>
</evidence>
<evidence type="ECO:0000256" key="1">
    <source>
        <dbReference type="ARBA" id="ARBA00001947"/>
    </source>
</evidence>
<gene>
    <name evidence="12" type="ORF">EMPS_04435</name>
</gene>
<dbReference type="Gene3D" id="1.10.1380.10">
    <property type="entry name" value="Neutral endopeptidase , domain2"/>
    <property type="match status" value="1"/>
</dbReference>
<dbReference type="PROSITE" id="PS51885">
    <property type="entry name" value="NEPRILYSIN"/>
    <property type="match status" value="1"/>
</dbReference>
<dbReference type="GO" id="GO:0004222">
    <property type="term" value="F:metalloendopeptidase activity"/>
    <property type="evidence" value="ECO:0007669"/>
    <property type="project" value="InterPro"/>
</dbReference>
<comment type="cofactor">
    <cofactor evidence="1">
        <name>Zn(2+)</name>
        <dbReference type="ChEBI" id="CHEBI:29105"/>
    </cofactor>
</comment>
<organism evidence="12 13">
    <name type="scientific">Entomortierella parvispora</name>
    <dbReference type="NCBI Taxonomy" id="205924"/>
    <lineage>
        <taxon>Eukaryota</taxon>
        <taxon>Fungi</taxon>
        <taxon>Fungi incertae sedis</taxon>
        <taxon>Mucoromycota</taxon>
        <taxon>Mortierellomycotina</taxon>
        <taxon>Mortierellomycetes</taxon>
        <taxon>Mortierellales</taxon>
        <taxon>Mortierellaceae</taxon>
        <taxon>Entomortierella</taxon>
    </lineage>
</organism>
<dbReference type="InterPro" id="IPR018497">
    <property type="entry name" value="Peptidase_M13_C"/>
</dbReference>
<comment type="similarity">
    <text evidence="2">Belongs to the peptidase M13 family.</text>
</comment>
<keyword evidence="13" id="KW-1185">Reference proteome</keyword>
<evidence type="ECO:0000256" key="4">
    <source>
        <dbReference type="ARBA" id="ARBA00022723"/>
    </source>
</evidence>
<dbReference type="GO" id="GO:0046872">
    <property type="term" value="F:metal ion binding"/>
    <property type="evidence" value="ECO:0007669"/>
    <property type="project" value="UniProtKB-KW"/>
</dbReference>
<evidence type="ECO:0000256" key="8">
    <source>
        <dbReference type="SAM" id="MobiDB-lite"/>
    </source>
</evidence>
<evidence type="ECO:0000259" key="11">
    <source>
        <dbReference type="Pfam" id="PF05649"/>
    </source>
</evidence>
<dbReference type="PRINTS" id="PR00786">
    <property type="entry name" value="NEPRILYSIN"/>
</dbReference>
<evidence type="ECO:0000259" key="10">
    <source>
        <dbReference type="Pfam" id="PF01431"/>
    </source>
</evidence>
<dbReference type="CDD" id="cd08662">
    <property type="entry name" value="M13"/>
    <property type="match status" value="1"/>
</dbReference>
<comment type="caution">
    <text evidence="12">The sequence shown here is derived from an EMBL/GenBank/DDBJ whole genome shotgun (WGS) entry which is preliminary data.</text>
</comment>
<dbReference type="InterPro" id="IPR000718">
    <property type="entry name" value="Peptidase_M13"/>
</dbReference>
<evidence type="ECO:0000256" key="3">
    <source>
        <dbReference type="ARBA" id="ARBA00022670"/>
    </source>
</evidence>
<sequence length="767" mass="84799">MARIAHWIVAIGAALQCVQALNSSYSIQAVCTTEQCVLTAADILRDMNIQADPCQDFSEFACGGFNSRFEIPPDQSSYDNFNILHDETRRIVRSIVDANSATAPKAAAGDAVSKDNIAKFQGLYNSCMDQERLTQIGRSPLVDELQTVFNLFPVPDSSLKTQNQGAMADGGDNQQGESEEDNFIVSTAAVDKTALTNTLAYLNKMGIDSLISFSVSSDLENPSKRVLVLSEGGLGLPAKDYYKDKDTLAIYEKTVRQMFSLIFGKEPPSDATSTAATEDEDNWSAVAKDVVDFETQLAGIGTDLQDFYDPIKTYNPTATDSIGSMTPSIDWPLFLKNTLPSSVPAPKQIVVNWPAYQTKLEDLLQKTSPRTLQNYFAWNVIQARATTLGPEYQQPLRNLNSALSGSNSAVIPDRWKHCVSVVDGSLGDMVGHYFIQEVFKGNSKAQVSDIIQSLLTAYGKVFPKLDWLDKKTEAGAMKKLKAIVALVGYSTAEPNVTDSKSVQDYYKDLKVDPADFYGNQWREGVWSNERSFLNLNKPVNKQVLGSPPQTVNAFYSPPDNQIYFPAGILQPPFFHTGNPEYVNYGALGVVAGHEITHGFDNHGHLFDAQGRMVDWWTNSTTAAFNQKAQCFVDQYGNFTIKGPDGKDHNVDGHLTLGENIADNGGLKQSFNSWQARYKADKAGKKYMNQKLPGLIEYTPEQLYFVSYARVWCSKKRPAALLQQILTDVHSPARWRINGAVQNSEFFAKAFKCKVGAPMNPAKKCNLW</sequence>
<dbReference type="Pfam" id="PF01431">
    <property type="entry name" value="Peptidase_M13"/>
    <property type="match status" value="1"/>
</dbReference>
<dbReference type="OrthoDB" id="6475849at2759"/>
<reference evidence="12" key="1">
    <citation type="submission" date="2021-11" db="EMBL/GenBank/DDBJ databases">
        <authorList>
            <person name="Herlambang A."/>
            <person name="Guo Y."/>
            <person name="Takashima Y."/>
            <person name="Nishizawa T."/>
        </authorList>
    </citation>
    <scope>NUCLEOTIDE SEQUENCE</scope>
    <source>
        <strain evidence="12">E1425</strain>
    </source>
</reference>
<evidence type="ECO:0000256" key="2">
    <source>
        <dbReference type="ARBA" id="ARBA00007357"/>
    </source>
</evidence>
<accession>A0A9P3H961</accession>
<dbReference type="Gene3D" id="3.40.390.10">
    <property type="entry name" value="Collagenase (Catalytic Domain)"/>
    <property type="match status" value="1"/>
</dbReference>
<keyword evidence="9" id="KW-0732">Signal</keyword>
<dbReference type="PANTHER" id="PTHR11733">
    <property type="entry name" value="ZINC METALLOPROTEASE FAMILY M13 NEPRILYSIN-RELATED"/>
    <property type="match status" value="1"/>
</dbReference>
<dbReference type="EMBL" id="BQFW01000006">
    <property type="protein sequence ID" value="GJJ72078.1"/>
    <property type="molecule type" value="Genomic_DNA"/>
</dbReference>
<keyword evidence="6" id="KW-0862">Zinc</keyword>
<evidence type="ECO:0000256" key="6">
    <source>
        <dbReference type="ARBA" id="ARBA00022833"/>
    </source>
</evidence>
<name>A0A9P3H961_9FUNG</name>
<dbReference type="InterPro" id="IPR042089">
    <property type="entry name" value="Peptidase_M13_dom_2"/>
</dbReference>
<dbReference type="GO" id="GO:0005886">
    <property type="term" value="C:plasma membrane"/>
    <property type="evidence" value="ECO:0007669"/>
    <property type="project" value="TreeGrafter"/>
</dbReference>
<dbReference type="InterPro" id="IPR024079">
    <property type="entry name" value="MetalloPept_cat_dom_sf"/>
</dbReference>
<keyword evidence="5" id="KW-0378">Hydrolase</keyword>
<protein>
    <recommendedName>
        <fullName evidence="14">Zincin</fullName>
    </recommendedName>
</protein>
<feature type="signal peptide" evidence="9">
    <location>
        <begin position="1"/>
        <end position="20"/>
    </location>
</feature>
<evidence type="ECO:0008006" key="14">
    <source>
        <dbReference type="Google" id="ProtNLM"/>
    </source>
</evidence>